<dbReference type="EMBL" id="KB467843">
    <property type="protein sequence ID" value="PCH35374.1"/>
    <property type="molecule type" value="Genomic_DNA"/>
</dbReference>
<evidence type="ECO:0000313" key="2">
    <source>
        <dbReference type="EMBL" id="PCH35374.1"/>
    </source>
</evidence>
<dbReference type="AlphaFoldDB" id="A0A2H3JF81"/>
<reference evidence="2 3" key="1">
    <citation type="journal article" date="2012" name="Science">
        <title>The Paleozoic origin of enzymatic lignin decomposition reconstructed from 31 fungal genomes.</title>
        <authorList>
            <person name="Floudas D."/>
            <person name="Binder M."/>
            <person name="Riley R."/>
            <person name="Barry K."/>
            <person name="Blanchette R.A."/>
            <person name="Henrissat B."/>
            <person name="Martinez A.T."/>
            <person name="Otillar R."/>
            <person name="Spatafora J.W."/>
            <person name="Yadav J.S."/>
            <person name="Aerts A."/>
            <person name="Benoit I."/>
            <person name="Boyd A."/>
            <person name="Carlson A."/>
            <person name="Copeland A."/>
            <person name="Coutinho P.M."/>
            <person name="de Vries R.P."/>
            <person name="Ferreira P."/>
            <person name="Findley K."/>
            <person name="Foster B."/>
            <person name="Gaskell J."/>
            <person name="Glotzer D."/>
            <person name="Gorecki P."/>
            <person name="Heitman J."/>
            <person name="Hesse C."/>
            <person name="Hori C."/>
            <person name="Igarashi K."/>
            <person name="Jurgens J.A."/>
            <person name="Kallen N."/>
            <person name="Kersten P."/>
            <person name="Kohler A."/>
            <person name="Kuees U."/>
            <person name="Kumar T.K.A."/>
            <person name="Kuo A."/>
            <person name="LaButti K."/>
            <person name="Larrondo L.F."/>
            <person name="Lindquist E."/>
            <person name="Ling A."/>
            <person name="Lombard V."/>
            <person name="Lucas S."/>
            <person name="Lundell T."/>
            <person name="Martin R."/>
            <person name="McLaughlin D.J."/>
            <person name="Morgenstern I."/>
            <person name="Morin E."/>
            <person name="Murat C."/>
            <person name="Nagy L.G."/>
            <person name="Nolan M."/>
            <person name="Ohm R.A."/>
            <person name="Patyshakuliyeva A."/>
            <person name="Rokas A."/>
            <person name="Ruiz-Duenas F.J."/>
            <person name="Sabat G."/>
            <person name="Salamov A."/>
            <person name="Samejima M."/>
            <person name="Schmutz J."/>
            <person name="Slot J.C."/>
            <person name="St John F."/>
            <person name="Stenlid J."/>
            <person name="Sun H."/>
            <person name="Sun S."/>
            <person name="Syed K."/>
            <person name="Tsang A."/>
            <person name="Wiebenga A."/>
            <person name="Young D."/>
            <person name="Pisabarro A."/>
            <person name="Eastwood D.C."/>
            <person name="Martin F."/>
            <person name="Cullen D."/>
            <person name="Grigoriev I.V."/>
            <person name="Hibbett D.S."/>
        </authorList>
    </citation>
    <scope>NUCLEOTIDE SEQUENCE [LARGE SCALE GENOMIC DNA]</scope>
    <source>
        <strain evidence="2 3">MD-104</strain>
    </source>
</reference>
<organism evidence="2 3">
    <name type="scientific">Wolfiporia cocos (strain MD-104)</name>
    <name type="common">Brown rot fungus</name>
    <dbReference type="NCBI Taxonomy" id="742152"/>
    <lineage>
        <taxon>Eukaryota</taxon>
        <taxon>Fungi</taxon>
        <taxon>Dikarya</taxon>
        <taxon>Basidiomycota</taxon>
        <taxon>Agaricomycotina</taxon>
        <taxon>Agaricomycetes</taxon>
        <taxon>Polyporales</taxon>
        <taxon>Phaeolaceae</taxon>
        <taxon>Wolfiporia</taxon>
    </lineage>
</organism>
<protein>
    <submittedName>
        <fullName evidence="2">Uncharacterized protein</fullName>
    </submittedName>
</protein>
<feature type="chain" id="PRO_5013870832" evidence="1">
    <location>
        <begin position="21"/>
        <end position="117"/>
    </location>
</feature>
<feature type="signal peptide" evidence="1">
    <location>
        <begin position="1"/>
        <end position="20"/>
    </location>
</feature>
<dbReference type="OrthoDB" id="10546852at2759"/>
<evidence type="ECO:0000313" key="3">
    <source>
        <dbReference type="Proteomes" id="UP000218811"/>
    </source>
</evidence>
<dbReference type="Proteomes" id="UP000218811">
    <property type="component" value="Unassembled WGS sequence"/>
</dbReference>
<keyword evidence="3" id="KW-1185">Reference proteome</keyword>
<evidence type="ECO:0000256" key="1">
    <source>
        <dbReference type="SAM" id="SignalP"/>
    </source>
</evidence>
<name>A0A2H3JF81_WOLCO</name>
<accession>A0A2H3JF81</accession>
<gene>
    <name evidence="2" type="ORF">WOLCODRAFT_166230</name>
</gene>
<proteinExistence type="predicted"/>
<sequence>MRTTFVAALALVAAAAPALSLPLDELALLSRALQYRRSMDEIDSLFARSSNTASTVPWNRKLRGSVGIEVNPPKVPVSSLRRSPAPFVIPAGESIPYIPGCHIKDAVCRRALLNALD</sequence>
<keyword evidence="1" id="KW-0732">Signal</keyword>